<keyword evidence="3" id="KW-1185">Reference proteome</keyword>
<name>U7PJD2_SPOS1</name>
<evidence type="ECO:0000313" key="3">
    <source>
        <dbReference type="Proteomes" id="UP000018087"/>
    </source>
</evidence>
<feature type="region of interest" description="Disordered" evidence="1">
    <location>
        <begin position="164"/>
        <end position="190"/>
    </location>
</feature>
<proteinExistence type="predicted"/>
<protein>
    <submittedName>
        <fullName evidence="2">Uncharacterized protein</fullName>
    </submittedName>
</protein>
<reference evidence="3" key="1">
    <citation type="journal article" date="2014" name="Genome Announc.">
        <title>Genome sequence of the pathogenic fungus Sporothrix schenckii (ATCC 58251).</title>
        <authorList>
            <person name="Cuomo C.A."/>
            <person name="Rodriguez-Del Valle N."/>
            <person name="Perez-Sanchez L."/>
            <person name="Abouelleil A."/>
            <person name="Goldberg J."/>
            <person name="Young S."/>
            <person name="Zeng Q."/>
            <person name="Birren B.W."/>
        </authorList>
    </citation>
    <scope>NUCLEOTIDE SEQUENCE [LARGE SCALE GENOMIC DNA]</scope>
    <source>
        <strain evidence="3">ATCC 58251 / de Perez 2211183</strain>
    </source>
</reference>
<gene>
    <name evidence="2" type="ORF">HMPREF1624_08741</name>
</gene>
<sequence length="212" mass="24522">MTDQKEYNRGPFPISTRNAVFQEHARLYMRAAEFFQDRKFSGLGDFQKAGAHYILAHSPEDYVFHAQEALRLYKGLPDYTEEMREARDKWIANAEKALQVPLEDDANLTYEEVDDVVEKMIDKEYHDRIQAIVDSLQEQYDEQFDKEEIKFELNDYFEWVPVSEESTQHESVSDSESNNEIGDIGNGSGERVTDLEVGMATINLCSRCTSPL</sequence>
<organism evidence="2 3">
    <name type="scientific">Sporothrix schenckii (strain ATCC 58251 / de Perez 2211183)</name>
    <name type="common">Rose-picker's disease fungus</name>
    <dbReference type="NCBI Taxonomy" id="1391915"/>
    <lineage>
        <taxon>Eukaryota</taxon>
        <taxon>Fungi</taxon>
        <taxon>Dikarya</taxon>
        <taxon>Ascomycota</taxon>
        <taxon>Pezizomycotina</taxon>
        <taxon>Sordariomycetes</taxon>
        <taxon>Sordariomycetidae</taxon>
        <taxon>Ophiostomatales</taxon>
        <taxon>Ophiostomataceae</taxon>
        <taxon>Sporothrix</taxon>
    </lineage>
</organism>
<dbReference type="Proteomes" id="UP000018087">
    <property type="component" value="Unassembled WGS sequence"/>
</dbReference>
<dbReference type="HOGENOM" id="CLU_1300395_0_0_1"/>
<dbReference type="EMBL" id="KI440858">
    <property type="protein sequence ID" value="ERS94844.1"/>
    <property type="molecule type" value="Genomic_DNA"/>
</dbReference>
<dbReference type="AlphaFoldDB" id="U7PJD2"/>
<evidence type="ECO:0000256" key="1">
    <source>
        <dbReference type="SAM" id="MobiDB-lite"/>
    </source>
</evidence>
<evidence type="ECO:0000313" key="2">
    <source>
        <dbReference type="EMBL" id="ERS94844.1"/>
    </source>
</evidence>
<accession>U7PJD2</accession>